<accession>A0A7X0XGP2</accession>
<evidence type="ECO:0000313" key="2">
    <source>
        <dbReference type="Proteomes" id="UP000533953"/>
    </source>
</evidence>
<dbReference type="AlphaFoldDB" id="A0A7X0XGP2"/>
<dbReference type="Pfam" id="PF13125">
    <property type="entry name" value="DUF3958"/>
    <property type="match status" value="1"/>
</dbReference>
<evidence type="ECO:0000313" key="1">
    <source>
        <dbReference type="EMBL" id="MBC1493376.1"/>
    </source>
</evidence>
<proteinExistence type="predicted"/>
<sequence length="120" mass="14702">MNSEIEYKVDELTQALRNITVKQEQNQTAQYHLECKEQSWEEINRSGCRLFERLLSCWHQDRRMGIVFEDNKQEFWQLQQRSKYALADEKEQIMAEKRTLMDKEEEYYSERRKLMVDGEL</sequence>
<protein>
    <submittedName>
        <fullName evidence="1">DUF3958 family protein</fullName>
    </submittedName>
</protein>
<gene>
    <name evidence="1" type="ORF">HCI99_16265</name>
</gene>
<dbReference type="RefSeq" id="WP_185400075.1">
    <property type="nucleotide sequence ID" value="NZ_JAARQU010000007.1"/>
</dbReference>
<reference evidence="1 2" key="1">
    <citation type="submission" date="2020-03" db="EMBL/GenBank/DDBJ databases">
        <title>Soil Listeria distribution.</title>
        <authorList>
            <person name="Liao J."/>
            <person name="Wiedmann M."/>
        </authorList>
    </citation>
    <scope>NUCLEOTIDE SEQUENCE [LARGE SCALE GENOMIC DNA]</scope>
    <source>
        <strain evidence="1 2">FSL L7-1547</strain>
    </source>
</reference>
<name>A0A7X0XGP2_9LIST</name>
<comment type="caution">
    <text evidence="1">The sequence shown here is derived from an EMBL/GenBank/DDBJ whole genome shotgun (WGS) entry which is preliminary data.</text>
</comment>
<dbReference type="InterPro" id="IPR025014">
    <property type="entry name" value="DUF3958"/>
</dbReference>
<dbReference type="EMBL" id="JAASTX010000033">
    <property type="protein sequence ID" value="MBC1493376.1"/>
    <property type="molecule type" value="Genomic_DNA"/>
</dbReference>
<dbReference type="Proteomes" id="UP000533953">
    <property type="component" value="Unassembled WGS sequence"/>
</dbReference>
<organism evidence="1 2">
    <name type="scientific">Listeria booriae</name>
    <dbReference type="NCBI Taxonomy" id="1552123"/>
    <lineage>
        <taxon>Bacteria</taxon>
        <taxon>Bacillati</taxon>
        <taxon>Bacillota</taxon>
        <taxon>Bacilli</taxon>
        <taxon>Bacillales</taxon>
        <taxon>Listeriaceae</taxon>
        <taxon>Listeria</taxon>
    </lineage>
</organism>